<keyword evidence="2" id="KW-0732">Signal</keyword>
<dbReference type="Proteomes" id="UP000184436">
    <property type="component" value="Unassembled WGS sequence"/>
</dbReference>
<dbReference type="AlphaFoldDB" id="A0A1M5BYD3"/>
<feature type="domain" description="Sialate O-acetylesterase" evidence="3">
    <location>
        <begin position="429"/>
        <end position="546"/>
    </location>
</feature>
<evidence type="ECO:0000256" key="2">
    <source>
        <dbReference type="SAM" id="SignalP"/>
    </source>
</evidence>
<evidence type="ECO:0000313" key="4">
    <source>
        <dbReference type="EMBL" id="SHF47479.1"/>
    </source>
</evidence>
<feature type="chain" id="PRO_5030031305" evidence="2">
    <location>
        <begin position="26"/>
        <end position="658"/>
    </location>
</feature>
<dbReference type="GO" id="GO:0001681">
    <property type="term" value="F:sialate O-acetylesterase activity"/>
    <property type="evidence" value="ECO:0007669"/>
    <property type="project" value="InterPro"/>
</dbReference>
<dbReference type="InterPro" id="IPR005181">
    <property type="entry name" value="SASA"/>
</dbReference>
<dbReference type="InterPro" id="IPR039329">
    <property type="entry name" value="SIAE"/>
</dbReference>
<dbReference type="OrthoDB" id="9816001at2"/>
<dbReference type="Pfam" id="PF03629">
    <property type="entry name" value="SASA"/>
    <property type="match status" value="2"/>
</dbReference>
<evidence type="ECO:0000259" key="3">
    <source>
        <dbReference type="Pfam" id="PF03629"/>
    </source>
</evidence>
<sequence length="658" mass="73869">MRSEGLFKRTFVTVICCLALVSAEAKVTLPSFFTDNMVLQQQTTVKLYGIASPLKQVSVCTGWDGKKYETRSDKKGEWSLNVQTPKAGGPYELTFSDGKKLVLKNILIGEVWFCSGQSNMEMPLGGWGKIMNYQQEIANADFPSIRLLQVRHAVDFVPQTDAGIDFGWEECTPSSIPGFSATAYFFARKLWEELKIPIGLVHSSWGGTPAEPWVSYEGLKKVNNYRIYAEKMSAMSDGKKNTNEIFQQEYRKWMDNLSPLDKGMKDGKAVWATTDYNDNQWKSMNVPGYWETQGLEGFDGLVWFRKEIRVPSAYQGKTLELSLSRIDDDNVVYFNGTEIGSTTGVDKERRYAVPGELVKSGSNLIAIRVLDTGGEGGFAGVPESLDIRYGKKRIAALAGEWKYNVGASGQELQPFYASKPQITPLTPGALYNAMVHPFINFPIKGFIWYQGEGNEGRAYEYTDLFQALINDWRQKWNNQTLPFYFVQLAAFREASLIDMNAKWPYVREAQSAALALSHTGMAITTDIGDEKDIHPKNKQEVGRRLALLALRDTYNKQITDASAPVYDTYRIEGNTIRIRFKDLGNGFRKEASLKGFAIAGTDHQFYPAEAHFDGDEIIVHSAQVSLPAAVRYGWADSPICNLFSTSGLPISSFRTDRW</sequence>
<dbReference type="Gene3D" id="2.60.120.260">
    <property type="entry name" value="Galactose-binding domain-like"/>
    <property type="match status" value="1"/>
</dbReference>
<keyword evidence="5" id="KW-1185">Reference proteome</keyword>
<gene>
    <name evidence="4" type="ORF">SAMN05444349_12134</name>
</gene>
<evidence type="ECO:0000256" key="1">
    <source>
        <dbReference type="ARBA" id="ARBA00022801"/>
    </source>
</evidence>
<keyword evidence="1" id="KW-0378">Hydrolase</keyword>
<dbReference type="InterPro" id="IPR036514">
    <property type="entry name" value="SGNH_hydro_sf"/>
</dbReference>
<dbReference type="PANTHER" id="PTHR22901:SF0">
    <property type="entry name" value="SIALATE O-ACETYLESTERASE"/>
    <property type="match status" value="1"/>
</dbReference>
<dbReference type="SUPFAM" id="SSF49785">
    <property type="entry name" value="Galactose-binding domain-like"/>
    <property type="match status" value="1"/>
</dbReference>
<dbReference type="RefSeq" id="WP_073349972.1">
    <property type="nucleotide sequence ID" value="NZ_FQVD01000021.1"/>
</dbReference>
<accession>A0A1M5BYD3</accession>
<organism evidence="4 5">
    <name type="scientific">Bacteroides faecichinchillae</name>
    <dbReference type="NCBI Taxonomy" id="871325"/>
    <lineage>
        <taxon>Bacteria</taxon>
        <taxon>Pseudomonadati</taxon>
        <taxon>Bacteroidota</taxon>
        <taxon>Bacteroidia</taxon>
        <taxon>Bacteroidales</taxon>
        <taxon>Bacteroidaceae</taxon>
        <taxon>Bacteroides</taxon>
    </lineage>
</organism>
<dbReference type="Gene3D" id="3.40.50.1110">
    <property type="entry name" value="SGNH hydrolase"/>
    <property type="match status" value="1"/>
</dbReference>
<dbReference type="STRING" id="871325.SAMN05444349_12134"/>
<name>A0A1M5BYD3_9BACE</name>
<dbReference type="InterPro" id="IPR008979">
    <property type="entry name" value="Galactose-bd-like_sf"/>
</dbReference>
<dbReference type="SUPFAM" id="SSF52266">
    <property type="entry name" value="SGNH hydrolase"/>
    <property type="match status" value="1"/>
</dbReference>
<dbReference type="PANTHER" id="PTHR22901">
    <property type="entry name" value="SIALATE O-ACETYLESTERASE"/>
    <property type="match status" value="1"/>
</dbReference>
<proteinExistence type="predicted"/>
<dbReference type="GO" id="GO:0005975">
    <property type="term" value="P:carbohydrate metabolic process"/>
    <property type="evidence" value="ECO:0007669"/>
    <property type="project" value="TreeGrafter"/>
</dbReference>
<reference evidence="4 5" key="1">
    <citation type="submission" date="2016-11" db="EMBL/GenBank/DDBJ databases">
        <authorList>
            <person name="Jaros S."/>
            <person name="Januszkiewicz K."/>
            <person name="Wedrychowicz H."/>
        </authorList>
    </citation>
    <scope>NUCLEOTIDE SEQUENCE [LARGE SCALE GENOMIC DNA]</scope>
    <source>
        <strain evidence="4 5">DSM 26883</strain>
    </source>
</reference>
<dbReference type="EMBL" id="FQVD01000021">
    <property type="protein sequence ID" value="SHF47479.1"/>
    <property type="molecule type" value="Genomic_DNA"/>
</dbReference>
<protein>
    <submittedName>
        <fullName evidence="4">Sialate O-acetylesterase</fullName>
    </submittedName>
</protein>
<evidence type="ECO:0000313" key="5">
    <source>
        <dbReference type="Proteomes" id="UP000184436"/>
    </source>
</evidence>
<feature type="signal peptide" evidence="2">
    <location>
        <begin position="1"/>
        <end position="25"/>
    </location>
</feature>
<feature type="domain" description="Sialate O-acetylesterase" evidence="3">
    <location>
        <begin position="110"/>
        <end position="225"/>
    </location>
</feature>